<keyword evidence="2" id="KW-1185">Reference proteome</keyword>
<organism evidence="1 2">
    <name type="scientific">Coemansia nantahalensis</name>
    <dbReference type="NCBI Taxonomy" id="2789366"/>
    <lineage>
        <taxon>Eukaryota</taxon>
        <taxon>Fungi</taxon>
        <taxon>Fungi incertae sedis</taxon>
        <taxon>Zoopagomycota</taxon>
        <taxon>Kickxellomycotina</taxon>
        <taxon>Kickxellomycetes</taxon>
        <taxon>Kickxellales</taxon>
        <taxon>Kickxellaceae</taxon>
        <taxon>Coemansia</taxon>
    </lineage>
</organism>
<comment type="caution">
    <text evidence="1">The sequence shown here is derived from an EMBL/GenBank/DDBJ whole genome shotgun (WGS) entry which is preliminary data.</text>
</comment>
<sequence length="172" mass="19550">MEPGSSTVEGITFTTYKAESDLEPAIKLIDQDLSEPYSIYTYRYFVHQWPELCILAHTESGECAGVIICKLEAHKRRYYEGHFADGPSLNRGYIAMIAVGKPFRKLGIGRSLVRQALDRMKAMGADEVAMEAETTNSAALALYQRLGFVKDKRLYRYYMDGTDAFRLKLWLS</sequence>
<reference evidence="1" key="1">
    <citation type="submission" date="2022-07" db="EMBL/GenBank/DDBJ databases">
        <title>Phylogenomic reconstructions and comparative analyses of Kickxellomycotina fungi.</title>
        <authorList>
            <person name="Reynolds N.K."/>
            <person name="Stajich J.E."/>
            <person name="Barry K."/>
            <person name="Grigoriev I.V."/>
            <person name="Crous P."/>
            <person name="Smith M.E."/>
        </authorList>
    </citation>
    <scope>NUCLEOTIDE SEQUENCE</scope>
    <source>
        <strain evidence="1">CBS 109366</strain>
    </source>
</reference>
<dbReference type="EC" id="2.3.1.256" evidence="1"/>
<accession>A0ACC1K5L7</accession>
<gene>
    <name evidence="1" type="primary">naa30</name>
    <name evidence="1" type="ORF">IWQ57_001093</name>
</gene>
<evidence type="ECO:0000313" key="1">
    <source>
        <dbReference type="EMBL" id="KAJ2773863.1"/>
    </source>
</evidence>
<evidence type="ECO:0000313" key="2">
    <source>
        <dbReference type="Proteomes" id="UP001140234"/>
    </source>
</evidence>
<name>A0ACC1K5L7_9FUNG</name>
<keyword evidence="1" id="KW-0808">Transferase</keyword>
<proteinExistence type="predicted"/>
<protein>
    <submittedName>
        <fullName evidence="1">N-terminal acetyltransferase c complex catalytic subunit mak3</fullName>
        <ecNumber evidence="1">2.3.1.256</ecNumber>
    </submittedName>
</protein>
<dbReference type="Proteomes" id="UP001140234">
    <property type="component" value="Unassembled WGS sequence"/>
</dbReference>
<keyword evidence="1" id="KW-0012">Acyltransferase</keyword>
<dbReference type="EMBL" id="JANBUJ010000167">
    <property type="protein sequence ID" value="KAJ2773863.1"/>
    <property type="molecule type" value="Genomic_DNA"/>
</dbReference>